<dbReference type="Pfam" id="PF13660">
    <property type="entry name" value="DUF4147"/>
    <property type="match status" value="1"/>
</dbReference>
<comment type="caution">
    <text evidence="3">The sequence shown here is derived from an EMBL/GenBank/DDBJ whole genome shotgun (WGS) entry which is preliminary data.</text>
</comment>
<protein>
    <submittedName>
        <fullName evidence="3">Hydroxypyruvate reductase</fullName>
    </submittedName>
</protein>
<dbReference type="PANTHER" id="PTHR12227">
    <property type="entry name" value="GLYCERATE KINASE"/>
    <property type="match status" value="1"/>
</dbReference>
<reference evidence="3 4" key="1">
    <citation type="journal article" date="2015" name="Stand. Genomic Sci.">
        <title>Genomic Encyclopedia of Bacterial and Archaeal Type Strains, Phase III: the genomes of soil and plant-associated and newly described type strains.</title>
        <authorList>
            <person name="Whitman W.B."/>
            <person name="Woyke T."/>
            <person name="Klenk H.P."/>
            <person name="Zhou Y."/>
            <person name="Lilburn T.G."/>
            <person name="Beck B.J."/>
            <person name="De Vos P."/>
            <person name="Vandamme P."/>
            <person name="Eisen J.A."/>
            <person name="Garrity G."/>
            <person name="Hugenholtz P."/>
            <person name="Kyrpides N.C."/>
        </authorList>
    </citation>
    <scope>NUCLEOTIDE SEQUENCE [LARGE SCALE GENOMIC DNA]</scope>
    <source>
        <strain evidence="3 4">CGMCC 1.5364</strain>
    </source>
</reference>
<dbReference type="OrthoDB" id="9766552at2"/>
<keyword evidence="3" id="KW-0670">Pyruvate</keyword>
<evidence type="ECO:0000259" key="2">
    <source>
        <dbReference type="Pfam" id="PF13660"/>
    </source>
</evidence>
<evidence type="ECO:0000313" key="4">
    <source>
        <dbReference type="Proteomes" id="UP000316225"/>
    </source>
</evidence>
<dbReference type="InterPro" id="IPR007835">
    <property type="entry name" value="MOFRL"/>
</dbReference>
<dbReference type="GO" id="GO:0005737">
    <property type="term" value="C:cytoplasm"/>
    <property type="evidence" value="ECO:0007669"/>
    <property type="project" value="TreeGrafter"/>
</dbReference>
<accession>A0A562NSF4</accession>
<name>A0A562NSF4_9RHOB</name>
<dbReference type="Pfam" id="PF05161">
    <property type="entry name" value="MOFRL"/>
    <property type="match status" value="1"/>
</dbReference>
<dbReference type="PANTHER" id="PTHR12227:SF0">
    <property type="entry name" value="GLYCERATE KINASE"/>
    <property type="match status" value="1"/>
</dbReference>
<dbReference type="AlphaFoldDB" id="A0A562NSF4"/>
<dbReference type="RefSeq" id="WP_145397292.1">
    <property type="nucleotide sequence ID" value="NZ_VLKU01000004.1"/>
</dbReference>
<dbReference type="EMBL" id="VLKU01000004">
    <property type="protein sequence ID" value="TWI35085.1"/>
    <property type="molecule type" value="Genomic_DNA"/>
</dbReference>
<feature type="domain" description="MOFRL-associated" evidence="2">
    <location>
        <begin position="13"/>
        <end position="239"/>
    </location>
</feature>
<sequence length="414" mass="41561">MSDSQSNPGARAMDLIRKGIAAAEPGGAVSRAMAGVLSDPPAAGGRWQVIALGKAARAMAEAAQAALPAGTDVLVVTNAGNDTPLAGARVMRAGHPEPDDEGAAAAAEVIARLTATGPDDRVLALISGGGSAMLPAPAEGMTLADKQAVNKLLLGSGGDINEVNLIRQGLSRLKGGGWLRTSKAPITALILSDVPGDDLRVIASGPTVAPIGSRADAAALARRLGIWDRMPQIARDVLEQPRDAAALPAVKNLLIGSNALSVQAMVDAGAVAAPFGLEGDVQDCAERIWALAADLKPGQALALGGETTVRLTGDGMGGRNQELALRLALLADTRPVPWPWAFASVGTDGRDGPGDAAGGLVGPGTIAAIKAAGIDPDEALRRNDSTPTLKAGDALVMTGATGTNVADLAVLIRA</sequence>
<keyword evidence="4" id="KW-1185">Reference proteome</keyword>
<evidence type="ECO:0000259" key="1">
    <source>
        <dbReference type="Pfam" id="PF05161"/>
    </source>
</evidence>
<organism evidence="3 4">
    <name type="scientific">Paracoccus sulfuroxidans</name>
    <dbReference type="NCBI Taxonomy" id="384678"/>
    <lineage>
        <taxon>Bacteria</taxon>
        <taxon>Pseudomonadati</taxon>
        <taxon>Pseudomonadota</taxon>
        <taxon>Alphaproteobacteria</taxon>
        <taxon>Rhodobacterales</taxon>
        <taxon>Paracoccaceae</taxon>
        <taxon>Paracoccus</taxon>
    </lineage>
</organism>
<dbReference type="SUPFAM" id="SSF82544">
    <property type="entry name" value="GckA/TtuD-like"/>
    <property type="match status" value="1"/>
</dbReference>
<gene>
    <name evidence="3" type="ORF">IQ24_01594</name>
</gene>
<dbReference type="InterPro" id="IPR038614">
    <property type="entry name" value="GK_N_sf"/>
</dbReference>
<proteinExistence type="predicted"/>
<dbReference type="InterPro" id="IPR037035">
    <property type="entry name" value="GK-like_C_sf"/>
</dbReference>
<dbReference type="Gene3D" id="3.40.50.10180">
    <property type="entry name" value="Glycerate kinase, MOFRL-like N-terminal domain"/>
    <property type="match status" value="1"/>
</dbReference>
<dbReference type="Proteomes" id="UP000316225">
    <property type="component" value="Unassembled WGS sequence"/>
</dbReference>
<dbReference type="GO" id="GO:0008887">
    <property type="term" value="F:glycerate kinase activity"/>
    <property type="evidence" value="ECO:0007669"/>
    <property type="project" value="InterPro"/>
</dbReference>
<feature type="domain" description="MOFRL" evidence="1">
    <location>
        <begin position="300"/>
        <end position="407"/>
    </location>
</feature>
<dbReference type="InterPro" id="IPR025286">
    <property type="entry name" value="MOFRL_assoc_dom"/>
</dbReference>
<dbReference type="InterPro" id="IPR039760">
    <property type="entry name" value="MOFRL_protein"/>
</dbReference>
<dbReference type="Gene3D" id="3.40.1480.10">
    <property type="entry name" value="MOFRL domain"/>
    <property type="match status" value="1"/>
</dbReference>
<evidence type="ECO:0000313" key="3">
    <source>
        <dbReference type="EMBL" id="TWI35085.1"/>
    </source>
</evidence>